<accession>A0A1W0WIW2</accession>
<evidence type="ECO:0000313" key="2">
    <source>
        <dbReference type="Proteomes" id="UP000192578"/>
    </source>
</evidence>
<organism evidence="1 2">
    <name type="scientific">Hypsibius exemplaris</name>
    <name type="common">Freshwater tardigrade</name>
    <dbReference type="NCBI Taxonomy" id="2072580"/>
    <lineage>
        <taxon>Eukaryota</taxon>
        <taxon>Metazoa</taxon>
        <taxon>Ecdysozoa</taxon>
        <taxon>Tardigrada</taxon>
        <taxon>Eutardigrada</taxon>
        <taxon>Parachela</taxon>
        <taxon>Hypsibioidea</taxon>
        <taxon>Hypsibiidae</taxon>
        <taxon>Hypsibius</taxon>
    </lineage>
</organism>
<gene>
    <name evidence="1" type="ORF">BV898_10672</name>
</gene>
<dbReference type="EMBL" id="MTYJ01000093">
    <property type="protein sequence ID" value="OQV15158.1"/>
    <property type="molecule type" value="Genomic_DNA"/>
</dbReference>
<dbReference type="AlphaFoldDB" id="A0A1W0WIW2"/>
<reference evidence="2" key="1">
    <citation type="submission" date="2017-01" db="EMBL/GenBank/DDBJ databases">
        <title>Comparative genomics of anhydrobiosis in the tardigrade Hypsibius dujardini.</title>
        <authorList>
            <person name="Yoshida Y."/>
            <person name="Koutsovoulos G."/>
            <person name="Laetsch D."/>
            <person name="Stevens L."/>
            <person name="Kumar S."/>
            <person name="Horikawa D."/>
            <person name="Ishino K."/>
            <person name="Komine S."/>
            <person name="Tomita M."/>
            <person name="Blaxter M."/>
            <person name="Arakawa K."/>
        </authorList>
    </citation>
    <scope>NUCLEOTIDE SEQUENCE [LARGE SCALE GENOMIC DNA]</scope>
    <source>
        <strain evidence="2">Z151</strain>
    </source>
</reference>
<dbReference type="Proteomes" id="UP000192578">
    <property type="component" value="Unassembled WGS sequence"/>
</dbReference>
<comment type="caution">
    <text evidence="1">The sequence shown here is derived from an EMBL/GenBank/DDBJ whole genome shotgun (WGS) entry which is preliminary data.</text>
</comment>
<name>A0A1W0WIW2_HYPEX</name>
<proteinExistence type="predicted"/>
<keyword evidence="2" id="KW-1185">Reference proteome</keyword>
<evidence type="ECO:0000313" key="1">
    <source>
        <dbReference type="EMBL" id="OQV15158.1"/>
    </source>
</evidence>
<sequence>MVKYSTLSTRQMGELPFVGPAIPIAQKKYEVKAVNQAAFRNRNLTRPAGQQVAHKSFLPGQPREMEPKWRLYRTISTISKSGLVNGLYLVLQQYGIHLNNHVIAYKGGQSCEDGTANAYLVPEFVDRHWNNGRPFVILNSGESAHF</sequence>
<protein>
    <submittedName>
        <fullName evidence="1">Uncharacterized protein</fullName>
    </submittedName>
</protein>